<proteinExistence type="predicted"/>
<keyword evidence="2" id="KW-1185">Reference proteome</keyword>
<dbReference type="EnsemblPlants" id="KQK92054">
    <property type="protein sequence ID" value="KQK92054"/>
    <property type="gene ID" value="SETIT_038382mg"/>
</dbReference>
<protein>
    <submittedName>
        <fullName evidence="1">Uncharacterized protein</fullName>
    </submittedName>
</protein>
<dbReference type="EMBL" id="AGNK02006089">
    <property type="status" value="NOT_ANNOTATED_CDS"/>
    <property type="molecule type" value="Genomic_DNA"/>
</dbReference>
<dbReference type="HOGENOM" id="CLU_2762660_0_0_1"/>
<dbReference type="Proteomes" id="UP000004995">
    <property type="component" value="Unassembled WGS sequence"/>
</dbReference>
<name>K4AHM5_SETIT</name>
<accession>K4AHM5</accession>
<organism evidence="1 2">
    <name type="scientific">Setaria italica</name>
    <name type="common">Foxtail millet</name>
    <name type="synonym">Panicum italicum</name>
    <dbReference type="NCBI Taxonomy" id="4555"/>
    <lineage>
        <taxon>Eukaryota</taxon>
        <taxon>Viridiplantae</taxon>
        <taxon>Streptophyta</taxon>
        <taxon>Embryophyta</taxon>
        <taxon>Tracheophyta</taxon>
        <taxon>Spermatophyta</taxon>
        <taxon>Magnoliopsida</taxon>
        <taxon>Liliopsida</taxon>
        <taxon>Poales</taxon>
        <taxon>Poaceae</taxon>
        <taxon>PACMAD clade</taxon>
        <taxon>Panicoideae</taxon>
        <taxon>Panicodae</taxon>
        <taxon>Paniceae</taxon>
        <taxon>Cenchrinae</taxon>
        <taxon>Setaria</taxon>
    </lineage>
</organism>
<evidence type="ECO:0000313" key="1">
    <source>
        <dbReference type="EnsemblPlants" id="KQK92054"/>
    </source>
</evidence>
<reference evidence="2" key="1">
    <citation type="journal article" date="2012" name="Nat. Biotechnol.">
        <title>Reference genome sequence of the model plant Setaria.</title>
        <authorList>
            <person name="Bennetzen J.L."/>
            <person name="Schmutz J."/>
            <person name="Wang H."/>
            <person name="Percifield R."/>
            <person name="Hawkins J."/>
            <person name="Pontaroli A.C."/>
            <person name="Estep M."/>
            <person name="Feng L."/>
            <person name="Vaughn J.N."/>
            <person name="Grimwood J."/>
            <person name="Jenkins J."/>
            <person name="Barry K."/>
            <person name="Lindquist E."/>
            <person name="Hellsten U."/>
            <person name="Deshpande S."/>
            <person name="Wang X."/>
            <person name="Wu X."/>
            <person name="Mitros T."/>
            <person name="Triplett J."/>
            <person name="Yang X."/>
            <person name="Ye C.Y."/>
            <person name="Mauro-Herrera M."/>
            <person name="Wang L."/>
            <person name="Li P."/>
            <person name="Sharma M."/>
            <person name="Sharma R."/>
            <person name="Ronald P.C."/>
            <person name="Panaud O."/>
            <person name="Kellogg E.A."/>
            <person name="Brutnell T.P."/>
            <person name="Doust A.N."/>
            <person name="Tuskan G.A."/>
            <person name="Rokhsar D."/>
            <person name="Devos K.M."/>
        </authorList>
    </citation>
    <scope>NUCLEOTIDE SEQUENCE [LARGE SCALE GENOMIC DNA]</scope>
    <source>
        <strain evidence="2">cv. Yugu1</strain>
    </source>
</reference>
<reference evidence="1" key="2">
    <citation type="submission" date="2018-08" db="UniProtKB">
        <authorList>
            <consortium name="EnsemblPlants"/>
        </authorList>
    </citation>
    <scope>IDENTIFICATION</scope>
    <source>
        <strain evidence="1">Yugu1</strain>
    </source>
</reference>
<dbReference type="Gramene" id="KQK92054">
    <property type="protein sequence ID" value="KQK92054"/>
    <property type="gene ID" value="SETIT_038382mg"/>
</dbReference>
<sequence length="70" mass="7473">MHIKNRSLTGGARGEVDPARGRHVAAAPAELLPLLLVRVLVAAQRLRVDELAAAVLALVLTAEVLRFPKT</sequence>
<evidence type="ECO:0000313" key="2">
    <source>
        <dbReference type="Proteomes" id="UP000004995"/>
    </source>
</evidence>
<dbReference type="InParanoid" id="K4AHM5"/>
<dbReference type="AlphaFoldDB" id="K4AHM5"/>